<dbReference type="Proteomes" id="UP000535406">
    <property type="component" value="Unassembled WGS sequence"/>
</dbReference>
<dbReference type="EMBL" id="JACHIK010000003">
    <property type="protein sequence ID" value="MBB5041897.1"/>
    <property type="molecule type" value="Genomic_DNA"/>
</dbReference>
<dbReference type="AlphaFoldDB" id="A0A7W8DTT0"/>
<keyword evidence="2" id="KW-1185">Reference proteome</keyword>
<gene>
    <name evidence="1" type="ORF">HNQ66_001280</name>
</gene>
<accession>A0A7W8DTT0</accession>
<sequence length="164" mass="17470">MLTVRAIRKKRGKGVKGISSLLPGPNSVRVGFWKGETNPIDIEKAIYQEFGTRGGASGGGWGGPIPERPFMRDALRDGREANRALLKSEARRIVLAAVRGASAADAKRMALRRLGIKIQGDIQASIASLTTPPNSPVTIALKGSSNPLIDSGELLQSVSWIVET</sequence>
<proteinExistence type="predicted"/>
<reference evidence="1 2" key="1">
    <citation type="submission" date="2020-08" db="EMBL/GenBank/DDBJ databases">
        <title>Genomic Encyclopedia of Type Strains, Phase IV (KMG-IV): sequencing the most valuable type-strain genomes for metagenomic binning, comparative biology and taxonomic classification.</title>
        <authorList>
            <person name="Goeker M."/>
        </authorList>
    </citation>
    <scope>NUCLEOTIDE SEQUENCE [LARGE SCALE GENOMIC DNA]</scope>
    <source>
        <strain evidence="1 2">DSM 21319</strain>
    </source>
</reference>
<dbReference type="RefSeq" id="WP_184141993.1">
    <property type="nucleotide sequence ID" value="NZ_JACHIK010000003.1"/>
</dbReference>
<name>A0A7W8DTT0_9HYPH</name>
<organism evidence="1 2">
    <name type="scientific">Shinella fusca</name>
    <dbReference type="NCBI Taxonomy" id="544480"/>
    <lineage>
        <taxon>Bacteria</taxon>
        <taxon>Pseudomonadati</taxon>
        <taxon>Pseudomonadota</taxon>
        <taxon>Alphaproteobacteria</taxon>
        <taxon>Hyphomicrobiales</taxon>
        <taxon>Rhizobiaceae</taxon>
        <taxon>Shinella</taxon>
    </lineage>
</organism>
<comment type="caution">
    <text evidence="1">The sequence shown here is derived from an EMBL/GenBank/DDBJ whole genome shotgun (WGS) entry which is preliminary data.</text>
</comment>
<protein>
    <submittedName>
        <fullName evidence="1">Uncharacterized protein</fullName>
    </submittedName>
</protein>
<evidence type="ECO:0000313" key="2">
    <source>
        <dbReference type="Proteomes" id="UP000535406"/>
    </source>
</evidence>
<evidence type="ECO:0000313" key="1">
    <source>
        <dbReference type="EMBL" id="MBB5041897.1"/>
    </source>
</evidence>